<dbReference type="GO" id="GO:0005829">
    <property type="term" value="C:cytosol"/>
    <property type="evidence" value="ECO:0007669"/>
    <property type="project" value="TreeGrafter"/>
</dbReference>
<dbReference type="GO" id="GO:0046872">
    <property type="term" value="F:metal ion binding"/>
    <property type="evidence" value="ECO:0007669"/>
    <property type="project" value="UniProtKB-KW"/>
</dbReference>
<name>M1VEG7_CYAM1</name>
<dbReference type="GeneID" id="16995421"/>
<dbReference type="NCBIfam" id="TIGR00430">
    <property type="entry name" value="Q_tRNA_tgt"/>
    <property type="match status" value="1"/>
</dbReference>
<dbReference type="GO" id="GO:0006400">
    <property type="term" value="P:tRNA modification"/>
    <property type="evidence" value="ECO:0007669"/>
    <property type="project" value="InterPro"/>
</dbReference>
<dbReference type="PANTHER" id="PTHR43530:SF1">
    <property type="entry name" value="QUEUINE TRNA-RIBOSYLTRANSFERASE CATALYTIC SUBUNIT 1"/>
    <property type="match status" value="1"/>
</dbReference>
<feature type="binding site" evidence="6">
    <location>
        <position position="213"/>
    </location>
    <ligand>
        <name>substrate</name>
    </ligand>
</feature>
<dbReference type="Gramene" id="CMN182CT">
    <property type="protein sequence ID" value="CMN182CT"/>
    <property type="gene ID" value="CMN182C"/>
</dbReference>
<evidence type="ECO:0000259" key="7">
    <source>
        <dbReference type="Pfam" id="PF01702"/>
    </source>
</evidence>
<comment type="subunit">
    <text evidence="6">Heterodimer of a catalytic subunit and an accessory subunit.</text>
</comment>
<evidence type="ECO:0000256" key="4">
    <source>
        <dbReference type="ARBA" id="ARBA00022723"/>
    </source>
</evidence>
<feature type="binding site" evidence="6">
    <location>
        <position position="335"/>
    </location>
    <ligand>
        <name>Zn(2+)</name>
        <dbReference type="ChEBI" id="CHEBI:29105"/>
    </ligand>
</feature>
<dbReference type="RefSeq" id="XP_005537323.1">
    <property type="nucleotide sequence ID" value="XM_005537266.1"/>
</dbReference>
<evidence type="ECO:0000256" key="3">
    <source>
        <dbReference type="ARBA" id="ARBA00022694"/>
    </source>
</evidence>
<comment type="similarity">
    <text evidence="6">Belongs to the queuine tRNA-ribosyltransferase family.</text>
</comment>
<evidence type="ECO:0000256" key="1">
    <source>
        <dbReference type="ARBA" id="ARBA00022676"/>
    </source>
</evidence>
<evidence type="ECO:0000256" key="5">
    <source>
        <dbReference type="ARBA" id="ARBA00022833"/>
    </source>
</evidence>
<evidence type="ECO:0000256" key="2">
    <source>
        <dbReference type="ARBA" id="ARBA00022679"/>
    </source>
</evidence>
<dbReference type="EMBL" id="AP006496">
    <property type="protein sequence ID" value="BAM81287.1"/>
    <property type="molecule type" value="Genomic_DNA"/>
</dbReference>
<dbReference type="HOGENOM" id="CLU_022060_0_1_1"/>
<keyword evidence="3 6" id="KW-0819">tRNA processing</keyword>
<keyword evidence="1 6" id="KW-0328">Glycosyltransferase</keyword>
<dbReference type="HAMAP" id="MF_00168">
    <property type="entry name" value="Q_tRNA_Tgt"/>
    <property type="match status" value="1"/>
</dbReference>
<reference evidence="8 9" key="2">
    <citation type="journal article" date="2007" name="BMC Biol.">
        <title>A 100%-complete sequence reveals unusually simple genomic features in the hot-spring red alga Cyanidioschyzon merolae.</title>
        <authorList>
            <person name="Nozaki H."/>
            <person name="Takano H."/>
            <person name="Misumi O."/>
            <person name="Terasawa K."/>
            <person name="Matsuzaki M."/>
            <person name="Maruyama S."/>
            <person name="Nishida K."/>
            <person name="Yagisawa F."/>
            <person name="Yoshida Y."/>
            <person name="Fujiwara T."/>
            <person name="Takio S."/>
            <person name="Tamura K."/>
            <person name="Chung S.J."/>
            <person name="Nakamura S."/>
            <person name="Kuroiwa H."/>
            <person name="Tanaka K."/>
            <person name="Sato N."/>
            <person name="Kuroiwa T."/>
        </authorList>
    </citation>
    <scope>NUCLEOTIDE SEQUENCE [LARGE SCALE GENOMIC DNA]</scope>
    <source>
        <strain evidence="8 9">10D</strain>
    </source>
</reference>
<dbReference type="InterPro" id="IPR002616">
    <property type="entry name" value="tRNA_ribo_trans-like"/>
</dbReference>
<feature type="binding site" evidence="6">
    <location>
        <position position="142"/>
    </location>
    <ligand>
        <name>substrate</name>
    </ligand>
</feature>
<accession>M1VEG7</accession>
<dbReference type="SUPFAM" id="SSF51713">
    <property type="entry name" value="tRNA-guanine transglycosylase"/>
    <property type="match status" value="1"/>
</dbReference>
<feature type="active site" description="Nucleophile" evidence="6">
    <location>
        <position position="263"/>
    </location>
</feature>
<sequence>MFTLQATDGSARAGVLHLRHGTTRTPVFMPVGTQATVKGLTPDQLLDLDLDIILGNTFHLGLRPGGEVLSALGGVHTFAHWPRNVLTDSGGFQMVSLLRLATVSEAGVHFQSPVDGSQVLLTPELSIQLQNQIGADIIMALDDVVPTTASNVERFREAAARTVRWLDRCIGAHARPSEQLLFAIVQGGLSPELRRYCLRELVARELPGYAIGGLAGGEEKDKFWQVVQLCTRELPHDKPRYCMGVGYPEDLLVCVALGVDMFDCVYPARTARFGSALVDAEAPGMLKIKSAAMFKDSRPIEPQCPCECCRHYSRAYLHVLVNRDPAVVGHLLTVHNISYLTRFMRGAREAIFKNTFADYVHKWFARRYPSGAYPNWVCDALACCGIRLT</sequence>
<feature type="region of interest" description="RNA binding" evidence="6">
    <location>
        <begin position="244"/>
        <end position="250"/>
    </location>
</feature>
<keyword evidence="9" id="KW-1185">Reference proteome</keyword>
<keyword evidence="2 6" id="KW-0808">Transferase</keyword>
<evidence type="ECO:0000313" key="9">
    <source>
        <dbReference type="Proteomes" id="UP000007014"/>
    </source>
</evidence>
<feature type="active site" description="Proton acceptor" evidence="6">
    <location>
        <position position="88"/>
    </location>
</feature>
<comment type="cofactor">
    <cofactor evidence="6">
        <name>Zn(2+)</name>
        <dbReference type="ChEBI" id="CHEBI:29105"/>
    </cofactor>
</comment>
<dbReference type="OrthoDB" id="10249838at2759"/>
<dbReference type="GO" id="GO:0008479">
    <property type="term" value="F:tRNA-guanosine(34) queuine transglycosylase activity"/>
    <property type="evidence" value="ECO:0007669"/>
    <property type="project" value="UniProtKB-UniRule"/>
</dbReference>
<feature type="binding site" evidence="6">
    <location>
        <begin position="88"/>
        <end position="92"/>
    </location>
    <ligand>
        <name>substrate</name>
    </ligand>
</feature>
<evidence type="ECO:0000313" key="8">
    <source>
        <dbReference type="EMBL" id="BAM81287.1"/>
    </source>
</evidence>
<keyword evidence="6" id="KW-0963">Cytoplasm</keyword>
<feature type="domain" description="tRNA-guanine(15) transglycosylase-like" evidence="7">
    <location>
        <begin position="10"/>
        <end position="368"/>
    </location>
</feature>
<dbReference type="InterPro" id="IPR036511">
    <property type="entry name" value="TGT-like_sf"/>
</dbReference>
<gene>
    <name evidence="8" type="ORF">CYME_CMN182C</name>
</gene>
<feature type="binding site" evidence="6">
    <location>
        <position position="309"/>
    </location>
    <ligand>
        <name>Zn(2+)</name>
        <dbReference type="ChEBI" id="CHEBI:29105"/>
    </ligand>
</feature>
<feature type="binding site" evidence="6">
    <location>
        <position position="304"/>
    </location>
    <ligand>
        <name>Zn(2+)</name>
        <dbReference type="ChEBI" id="CHEBI:29105"/>
    </ligand>
</feature>
<keyword evidence="4 6" id="KW-0479">Metal-binding</keyword>
<comment type="subcellular location">
    <subcellularLocation>
        <location evidence="6">Cytoplasm</location>
    </subcellularLocation>
</comment>
<dbReference type="Pfam" id="PF01702">
    <property type="entry name" value="TGT"/>
    <property type="match status" value="1"/>
</dbReference>
<dbReference type="PANTHER" id="PTHR43530">
    <property type="entry name" value="QUEUINE TRNA-RIBOSYLTRANSFERASE CATALYTIC SUBUNIT 1"/>
    <property type="match status" value="1"/>
</dbReference>
<dbReference type="KEGG" id="cme:CYME_CMN182C"/>
<keyword evidence="5 6" id="KW-0862">Zinc</keyword>
<reference evidence="8 9" key="1">
    <citation type="journal article" date="2004" name="Nature">
        <title>Genome sequence of the ultrasmall unicellular red alga Cyanidioschyzon merolae 10D.</title>
        <authorList>
            <person name="Matsuzaki M."/>
            <person name="Misumi O."/>
            <person name="Shin-i T."/>
            <person name="Maruyama S."/>
            <person name="Takahara M."/>
            <person name="Miyagishima S."/>
            <person name="Mori T."/>
            <person name="Nishida K."/>
            <person name="Yagisawa F."/>
            <person name="Nishida K."/>
            <person name="Yoshida Y."/>
            <person name="Nishimura Y."/>
            <person name="Nakao S."/>
            <person name="Kobayashi T."/>
            <person name="Momoyama Y."/>
            <person name="Higashiyama T."/>
            <person name="Minoda A."/>
            <person name="Sano M."/>
            <person name="Nomoto H."/>
            <person name="Oishi K."/>
            <person name="Hayashi H."/>
            <person name="Ohta F."/>
            <person name="Nishizaka S."/>
            <person name="Haga S."/>
            <person name="Miura S."/>
            <person name="Morishita T."/>
            <person name="Kabeya Y."/>
            <person name="Terasawa K."/>
            <person name="Suzuki Y."/>
            <person name="Ishii Y."/>
            <person name="Asakawa S."/>
            <person name="Takano H."/>
            <person name="Ohta N."/>
            <person name="Kuroiwa H."/>
            <person name="Tanaka K."/>
            <person name="Shimizu N."/>
            <person name="Sugano S."/>
            <person name="Sato N."/>
            <person name="Nozaki H."/>
            <person name="Ogasawara N."/>
            <person name="Kohara Y."/>
            <person name="Kuroiwa T."/>
        </authorList>
    </citation>
    <scope>NUCLEOTIDE SEQUENCE [LARGE SCALE GENOMIC DNA]</scope>
    <source>
        <strain evidence="8 9">10D</strain>
    </source>
</reference>
<protein>
    <recommendedName>
        <fullName evidence="6">Queuine tRNA-ribosyltransferase catalytic subunit 1</fullName>
        <ecNumber evidence="6">2.4.2.64</ecNumber>
    </recommendedName>
    <alternativeName>
        <fullName evidence="6">Guanine insertion enzyme</fullName>
    </alternativeName>
    <alternativeName>
        <fullName evidence="6">tRNA-guanine transglycosylase</fullName>
    </alternativeName>
</protein>
<proteinExistence type="inferred from homology"/>
<comment type="function">
    <text evidence="6">Catalytic subunit of the queuine tRNA-ribosyltransferase (TGT) that catalyzes the base-exchange of a guanine (G) residue with queuine (Q) at position 34 (anticodon wobble position) in tRNAs with GU(N) anticodons (tRNA-Asp, -Asn, -His and -Tyr), resulting in the hypermodified nucleoside queuosine (7-(((4,5-cis-dihydroxy-2-cyclopenten-1-yl)amino)methyl)-7-deazaguanosine). Catalysis occurs through a double-displacement mechanism. The nucleophile active site attacks the C1' of nucleotide 34 to detach the guanine base from the RNA, forming a covalent enzyme-RNA intermediate. The proton acceptor active site deprotonates the incoming queuine, allowing a nucleophilic attack on the C1' of the ribose to form the product.</text>
</comment>
<dbReference type="OMA" id="IDLFDCV"/>
<dbReference type="STRING" id="280699.M1VEG7"/>
<comment type="catalytic activity">
    <reaction evidence="6">
        <text>guanosine(34) in tRNA + queuine = queuosine(34) in tRNA + guanine</text>
        <dbReference type="Rhea" id="RHEA:16633"/>
        <dbReference type="Rhea" id="RHEA-COMP:10341"/>
        <dbReference type="Rhea" id="RHEA-COMP:18571"/>
        <dbReference type="ChEBI" id="CHEBI:16235"/>
        <dbReference type="ChEBI" id="CHEBI:17433"/>
        <dbReference type="ChEBI" id="CHEBI:74269"/>
        <dbReference type="ChEBI" id="CHEBI:194431"/>
        <dbReference type="EC" id="2.4.2.64"/>
    </reaction>
</comment>
<feature type="binding site" evidence="6">
    <location>
        <position position="186"/>
    </location>
    <ligand>
        <name>substrate</name>
    </ligand>
</feature>
<evidence type="ECO:0000256" key="6">
    <source>
        <dbReference type="HAMAP-Rule" id="MF_03218"/>
    </source>
</evidence>
<dbReference type="Gene3D" id="3.20.20.105">
    <property type="entry name" value="Queuine tRNA-ribosyltransferase-like"/>
    <property type="match status" value="1"/>
</dbReference>
<dbReference type="AlphaFoldDB" id="M1VEG7"/>
<feature type="binding site" evidence="6">
    <location>
        <position position="306"/>
    </location>
    <ligand>
        <name>Zn(2+)</name>
        <dbReference type="ChEBI" id="CHEBI:29105"/>
    </ligand>
</feature>
<dbReference type="EC" id="2.4.2.64" evidence="6"/>
<dbReference type="eggNOG" id="KOG3908">
    <property type="taxonomic scope" value="Eukaryota"/>
</dbReference>
<dbReference type="Proteomes" id="UP000007014">
    <property type="component" value="Chromosome 14"/>
</dbReference>
<feature type="region of interest" description="RNA binding; important for wobble base 34 recognition" evidence="6">
    <location>
        <begin position="268"/>
        <end position="272"/>
    </location>
</feature>
<organism evidence="8 9">
    <name type="scientific">Cyanidioschyzon merolae (strain NIES-3377 / 10D)</name>
    <name type="common">Unicellular red alga</name>
    <dbReference type="NCBI Taxonomy" id="280699"/>
    <lineage>
        <taxon>Eukaryota</taxon>
        <taxon>Rhodophyta</taxon>
        <taxon>Bangiophyceae</taxon>
        <taxon>Cyanidiales</taxon>
        <taxon>Cyanidiaceae</taxon>
        <taxon>Cyanidioschyzon</taxon>
    </lineage>
</organism>
<dbReference type="NCBIfam" id="TIGR00449">
    <property type="entry name" value="tgt_general"/>
    <property type="match status" value="1"/>
</dbReference>
<dbReference type="InterPro" id="IPR004803">
    <property type="entry name" value="TGT"/>
</dbReference>